<reference evidence="2 3" key="1">
    <citation type="submission" date="2020-08" db="EMBL/GenBank/DDBJ databases">
        <title>Genomic Encyclopedia of Type Strains, Phase IV (KMG-IV): sequencing the most valuable type-strain genomes for metagenomic binning, comparative biology and taxonomic classification.</title>
        <authorList>
            <person name="Goeker M."/>
        </authorList>
    </citation>
    <scope>NUCLEOTIDE SEQUENCE [LARGE SCALE GENOMIC DNA]</scope>
    <source>
        <strain evidence="2 3">DSM 100044</strain>
    </source>
</reference>
<dbReference type="GO" id="GO:0071949">
    <property type="term" value="F:FAD binding"/>
    <property type="evidence" value="ECO:0007669"/>
    <property type="project" value="InterPro"/>
</dbReference>
<dbReference type="SUPFAM" id="SSF54975">
    <property type="entry name" value="Acylphosphatase/BLUF domain-like"/>
    <property type="match status" value="1"/>
</dbReference>
<dbReference type="InterPro" id="IPR036046">
    <property type="entry name" value="Acylphosphatase-like_dom_sf"/>
</dbReference>
<evidence type="ECO:0000259" key="1">
    <source>
        <dbReference type="PROSITE" id="PS50925"/>
    </source>
</evidence>
<dbReference type="InterPro" id="IPR007024">
    <property type="entry name" value="BLUF_domain"/>
</dbReference>
<protein>
    <recommendedName>
        <fullName evidence="1">BLUF domain-containing protein</fullName>
    </recommendedName>
</protein>
<organism evidence="2 3">
    <name type="scientific">Sphingomonas aerophila</name>
    <dbReference type="NCBI Taxonomy" id="1344948"/>
    <lineage>
        <taxon>Bacteria</taxon>
        <taxon>Pseudomonadati</taxon>
        <taxon>Pseudomonadota</taxon>
        <taxon>Alphaproteobacteria</taxon>
        <taxon>Sphingomonadales</taxon>
        <taxon>Sphingomonadaceae</taxon>
        <taxon>Sphingomonas</taxon>
    </lineage>
</organism>
<comment type="caution">
    <text evidence="2">The sequence shown here is derived from an EMBL/GenBank/DDBJ whole genome shotgun (WGS) entry which is preliminary data.</text>
</comment>
<dbReference type="GO" id="GO:0009882">
    <property type="term" value="F:blue light photoreceptor activity"/>
    <property type="evidence" value="ECO:0007669"/>
    <property type="project" value="InterPro"/>
</dbReference>
<dbReference type="Gene3D" id="3.30.70.100">
    <property type="match status" value="1"/>
</dbReference>
<accession>A0A7W9EU72</accession>
<feature type="domain" description="BLUF" evidence="1">
    <location>
        <begin position="2"/>
        <end position="95"/>
    </location>
</feature>
<evidence type="ECO:0000313" key="2">
    <source>
        <dbReference type="EMBL" id="MBB5714964.1"/>
    </source>
</evidence>
<evidence type="ECO:0000313" key="3">
    <source>
        <dbReference type="Proteomes" id="UP000546200"/>
    </source>
</evidence>
<dbReference type="SMART" id="SM01034">
    <property type="entry name" value="BLUF"/>
    <property type="match status" value="1"/>
</dbReference>
<dbReference type="RefSeq" id="WP_184056832.1">
    <property type="nucleotide sequence ID" value="NZ_JACIJK010000005.1"/>
</dbReference>
<keyword evidence="3" id="KW-1185">Reference proteome</keyword>
<dbReference type="PROSITE" id="PS50925">
    <property type="entry name" value="BLUF"/>
    <property type="match status" value="1"/>
</dbReference>
<dbReference type="EMBL" id="JACIJK010000005">
    <property type="protein sequence ID" value="MBB5714964.1"/>
    <property type="molecule type" value="Genomic_DNA"/>
</dbReference>
<name>A0A7W9EU72_9SPHN</name>
<gene>
    <name evidence="2" type="ORF">FHS94_001805</name>
</gene>
<dbReference type="AlphaFoldDB" id="A0A7W9EU72"/>
<dbReference type="Proteomes" id="UP000546200">
    <property type="component" value="Unassembled WGS sequence"/>
</dbReference>
<sequence>MLSSLLYVSRSLVGHADEGDQLLAIQALSHLRNVALDVTGFLVSTQNHFAQFLEGDADAVSTLMQSIMMDKRHTDIRLSPWLEFDDRLFPHWRMTCFPTGCFVSRHVEPIIAGCHERMNTNSVIRLIKFVRDTAPDLGRMPTR</sequence>
<proteinExistence type="predicted"/>
<dbReference type="Pfam" id="PF04940">
    <property type="entry name" value="BLUF"/>
    <property type="match status" value="1"/>
</dbReference>